<dbReference type="HOGENOM" id="CLU_036183_0_0_6"/>
<comment type="similarity">
    <text evidence="4">Belongs to the FAN1 family.</text>
</comment>
<dbReference type="PANTHER" id="PTHR15749">
    <property type="entry name" value="FANCONI-ASSOCIATED NUCLEASE 1"/>
    <property type="match status" value="1"/>
</dbReference>
<dbReference type="GO" id="GO:0003676">
    <property type="term" value="F:nucleic acid binding"/>
    <property type="evidence" value="ECO:0007669"/>
    <property type="project" value="InterPro"/>
</dbReference>
<evidence type="ECO:0000256" key="1">
    <source>
        <dbReference type="ARBA" id="ARBA00000983"/>
    </source>
</evidence>
<dbReference type="InterPro" id="IPR049125">
    <property type="entry name" value="FAN1-like_WH"/>
</dbReference>
<dbReference type="eggNOG" id="COG2176">
    <property type="taxonomic scope" value="Bacteria"/>
</dbReference>
<dbReference type="Gene3D" id="3.40.1350.10">
    <property type="match status" value="1"/>
</dbReference>
<evidence type="ECO:0000256" key="10">
    <source>
        <dbReference type="ARBA" id="ARBA00023211"/>
    </source>
</evidence>
<evidence type="ECO:0000256" key="4">
    <source>
        <dbReference type="ARBA" id="ARBA00005533"/>
    </source>
</evidence>
<keyword evidence="7" id="KW-0479">Metal-binding</keyword>
<evidence type="ECO:0000256" key="9">
    <source>
        <dbReference type="ARBA" id="ARBA00022842"/>
    </source>
</evidence>
<protein>
    <recommendedName>
        <fullName evidence="5">phosphodiesterase I</fullName>
        <ecNumber evidence="5">3.1.4.1</ecNumber>
    </recommendedName>
</protein>
<proteinExistence type="inferred from homology"/>
<feature type="domain" description="VRR-NUC" evidence="11">
    <location>
        <begin position="463"/>
        <end position="577"/>
    </location>
</feature>
<keyword evidence="8" id="KW-0378">Hydrolase</keyword>
<evidence type="ECO:0000256" key="3">
    <source>
        <dbReference type="ARBA" id="ARBA00001946"/>
    </source>
</evidence>
<dbReference type="Pfam" id="PF21315">
    <property type="entry name" value="FAN1_HTH"/>
    <property type="match status" value="1"/>
</dbReference>
<evidence type="ECO:0000259" key="11">
    <source>
        <dbReference type="SMART" id="SM00990"/>
    </source>
</evidence>
<keyword evidence="10" id="KW-0464">Manganese</keyword>
<keyword evidence="9" id="KW-0460">Magnesium</keyword>
<keyword evidence="6" id="KW-0540">Nuclease</keyword>
<evidence type="ECO:0000313" key="13">
    <source>
        <dbReference type="Proteomes" id="UP000000239"/>
    </source>
</evidence>
<name>Q1QXF8_CHRI1</name>
<dbReference type="Pfam" id="PF08774">
    <property type="entry name" value="VRR_NUC"/>
    <property type="match status" value="1"/>
</dbReference>
<evidence type="ECO:0000313" key="12">
    <source>
        <dbReference type="EMBL" id="ABE58850.1"/>
    </source>
</evidence>
<reference evidence="12 13" key="1">
    <citation type="journal article" date="2011" name="Stand. Genomic Sci.">
        <title>Complete genome sequence of the halophilic and highly halotolerant Chromohalobacter salexigens type strain (1H11(T)).</title>
        <authorList>
            <person name="Copeland A."/>
            <person name="O'Connor K."/>
            <person name="Lucas S."/>
            <person name="Lapidus A."/>
            <person name="Berry K.W."/>
            <person name="Detter J.C."/>
            <person name="Del Rio T.G."/>
            <person name="Hammon N."/>
            <person name="Dalin E."/>
            <person name="Tice H."/>
            <person name="Pitluck S."/>
            <person name="Bruce D."/>
            <person name="Goodwin L."/>
            <person name="Han C."/>
            <person name="Tapia R."/>
            <person name="Saunders E."/>
            <person name="Schmutz J."/>
            <person name="Brettin T."/>
            <person name="Larimer F."/>
            <person name="Land M."/>
            <person name="Hauser L."/>
            <person name="Vargas C."/>
            <person name="Nieto J.J."/>
            <person name="Kyrpides N.C."/>
            <person name="Ivanova N."/>
            <person name="Goker M."/>
            <person name="Klenk H.P."/>
            <person name="Csonka L.N."/>
            <person name="Woyke T."/>
        </authorList>
    </citation>
    <scope>NUCLEOTIDE SEQUENCE [LARGE SCALE GENOMIC DNA]</scope>
    <source>
        <strain evidence="13">ATCC BAA-138 / DSM 3043 / CIP 106854 / NCIMB 13768 / 1H11</strain>
    </source>
</reference>
<dbReference type="GO" id="GO:0004528">
    <property type="term" value="F:phosphodiesterase I activity"/>
    <property type="evidence" value="ECO:0007669"/>
    <property type="project" value="UniProtKB-EC"/>
</dbReference>
<evidence type="ECO:0000256" key="7">
    <source>
        <dbReference type="ARBA" id="ARBA00022723"/>
    </source>
</evidence>
<dbReference type="InterPro" id="IPR011856">
    <property type="entry name" value="tRNA_endonuc-like_dom_sf"/>
</dbReference>
<dbReference type="STRING" id="290398.Csal_1497"/>
<dbReference type="EMBL" id="CP000285">
    <property type="protein sequence ID" value="ABE58850.1"/>
    <property type="molecule type" value="Genomic_DNA"/>
</dbReference>
<organism evidence="12 13">
    <name type="scientific">Chromohalobacter israelensis (strain ATCC BAA-138 / DSM 3043 / CIP 106854 / NCIMB 13768 / 1H11)</name>
    <name type="common">Chromohalobacter salexigens</name>
    <dbReference type="NCBI Taxonomy" id="290398"/>
    <lineage>
        <taxon>Bacteria</taxon>
        <taxon>Pseudomonadati</taxon>
        <taxon>Pseudomonadota</taxon>
        <taxon>Gammaproteobacteria</taxon>
        <taxon>Oceanospirillales</taxon>
        <taxon>Halomonadaceae</taxon>
        <taxon>Chromohalobacter</taxon>
    </lineage>
</organism>
<evidence type="ECO:0000256" key="2">
    <source>
        <dbReference type="ARBA" id="ARBA00001936"/>
    </source>
</evidence>
<dbReference type="PANTHER" id="PTHR15749:SF4">
    <property type="entry name" value="FANCONI-ASSOCIATED NUCLEASE 1"/>
    <property type="match status" value="1"/>
</dbReference>
<dbReference type="Proteomes" id="UP000000239">
    <property type="component" value="Chromosome"/>
</dbReference>
<evidence type="ECO:0000256" key="5">
    <source>
        <dbReference type="ARBA" id="ARBA00012029"/>
    </source>
</evidence>
<dbReference type="KEGG" id="csa:Csal_1497"/>
<accession>Q1QXF8</accession>
<dbReference type="EC" id="3.1.4.1" evidence="5"/>
<dbReference type="InterPro" id="IPR033315">
    <property type="entry name" value="Fan1-like"/>
</dbReference>
<dbReference type="SMART" id="SM00990">
    <property type="entry name" value="VRR_NUC"/>
    <property type="match status" value="1"/>
</dbReference>
<gene>
    <name evidence="12" type="ordered locus">Csal_1497</name>
</gene>
<sequence length="579" mass="65781">MSRVTRTGLGRHDEDCYDGDMTAMPLPPRPASSDDPLYYLHNFRSALRWVRACYEDLLDADERTFMSHFDALPEPAQALWVRMVMRKGELFRDDRLDYAEIGALDPAVAPLMALGWLERDPVLPVSEVLGMLTKAEVGRHLGACLKAHGLKRGDRKTDMQATLAAADIGEAPFSAWCPEAAFRVWRMTRMPLCDRLRLMFFGNLRQGWSEFVLADLGVRRFERVALTPASRAFPRREDIDIYLRIHDCRERFDAGETVAALVEALPAPVADNPWLETRRGKLLFLLAQAREREGDLDEAARLYAQSCHPGARGRRLRMLERQARHEEALALAREAEAAPESEAERQQLDRLLPRLHRRLSLPLPTAPPVTAPAHLELTLPRATSVEAAVAQRLSSPESPVHYVENTLINALFGLLCWEAIFAPIPGAFFHPFQSAPADLLRPEFAARRDALFARCLARLDVAEGEQGYRAVIRRTYRDKQGLESPFVHWEALSETLLELALACLPAAHLRLWFERLLRDVRANRAGMPDLIQFHPAQQRYRMIEVKGPGDRLQDNQRRWLAFCARHAMPVDVCYVTWAS</sequence>
<dbReference type="GO" id="GO:0046872">
    <property type="term" value="F:metal ion binding"/>
    <property type="evidence" value="ECO:0007669"/>
    <property type="project" value="UniProtKB-KW"/>
</dbReference>
<evidence type="ECO:0000256" key="6">
    <source>
        <dbReference type="ARBA" id="ARBA00022722"/>
    </source>
</evidence>
<comment type="cofactor">
    <cofactor evidence="2">
        <name>Mn(2+)</name>
        <dbReference type="ChEBI" id="CHEBI:29035"/>
    </cofactor>
</comment>
<dbReference type="GO" id="GO:0036297">
    <property type="term" value="P:interstrand cross-link repair"/>
    <property type="evidence" value="ECO:0007669"/>
    <property type="project" value="InterPro"/>
</dbReference>
<comment type="cofactor">
    <cofactor evidence="3">
        <name>Mg(2+)</name>
        <dbReference type="ChEBI" id="CHEBI:18420"/>
    </cofactor>
</comment>
<dbReference type="InterPro" id="IPR014883">
    <property type="entry name" value="VRR_NUC"/>
</dbReference>
<evidence type="ECO:0000256" key="8">
    <source>
        <dbReference type="ARBA" id="ARBA00022801"/>
    </source>
</evidence>
<dbReference type="AlphaFoldDB" id="Q1QXF8"/>
<dbReference type="FunFam" id="3.40.1350.10:FF:000024">
    <property type="entry name" value="Fanconi-associated nuclease"/>
    <property type="match status" value="1"/>
</dbReference>
<comment type="catalytic activity">
    <reaction evidence="1">
        <text>Hydrolytically removes 5'-nucleotides successively from the 3'-hydroxy termini of 3'-hydroxy-terminated oligonucleotides.</text>
        <dbReference type="EC" id="3.1.4.1"/>
    </reaction>
</comment>
<keyword evidence="13" id="KW-1185">Reference proteome</keyword>